<dbReference type="Gene3D" id="3.40.50.720">
    <property type="entry name" value="NAD(P)-binding Rossmann-like Domain"/>
    <property type="match status" value="1"/>
</dbReference>
<organism evidence="4 5">
    <name type="scientific">Neohortaea acidophila</name>
    <dbReference type="NCBI Taxonomy" id="245834"/>
    <lineage>
        <taxon>Eukaryota</taxon>
        <taxon>Fungi</taxon>
        <taxon>Dikarya</taxon>
        <taxon>Ascomycota</taxon>
        <taxon>Pezizomycotina</taxon>
        <taxon>Dothideomycetes</taxon>
        <taxon>Dothideomycetidae</taxon>
        <taxon>Mycosphaerellales</taxon>
        <taxon>Teratosphaeriaceae</taxon>
        <taxon>Neohortaea</taxon>
    </lineage>
</organism>
<name>A0A6A6PG09_9PEZI</name>
<dbReference type="Pfam" id="PF01073">
    <property type="entry name" value="3Beta_HSD"/>
    <property type="match status" value="1"/>
</dbReference>
<evidence type="ECO:0000313" key="4">
    <source>
        <dbReference type="EMBL" id="KAF2478910.1"/>
    </source>
</evidence>
<dbReference type="GO" id="GO:0000252">
    <property type="term" value="F:3-beta-hydroxysteroid dehydrogenase [NAD(P)+]/C4-decarboxylase activity"/>
    <property type="evidence" value="ECO:0007669"/>
    <property type="project" value="TreeGrafter"/>
</dbReference>
<comment type="similarity">
    <text evidence="2">Belongs to the NAD(P)-dependent epimerase/dehydratase family. Dihydroflavonol-4-reductase subfamily.</text>
</comment>
<reference evidence="4" key="1">
    <citation type="journal article" date="2020" name="Stud. Mycol.">
        <title>101 Dothideomycetes genomes: a test case for predicting lifestyles and emergence of pathogens.</title>
        <authorList>
            <person name="Haridas S."/>
            <person name="Albert R."/>
            <person name="Binder M."/>
            <person name="Bloem J."/>
            <person name="Labutti K."/>
            <person name="Salamov A."/>
            <person name="Andreopoulos B."/>
            <person name="Baker S."/>
            <person name="Barry K."/>
            <person name="Bills G."/>
            <person name="Bluhm B."/>
            <person name="Cannon C."/>
            <person name="Castanera R."/>
            <person name="Culley D."/>
            <person name="Daum C."/>
            <person name="Ezra D."/>
            <person name="Gonzalez J."/>
            <person name="Henrissat B."/>
            <person name="Kuo A."/>
            <person name="Liang C."/>
            <person name="Lipzen A."/>
            <person name="Lutzoni F."/>
            <person name="Magnuson J."/>
            <person name="Mondo S."/>
            <person name="Nolan M."/>
            <person name="Ohm R."/>
            <person name="Pangilinan J."/>
            <person name="Park H.-J."/>
            <person name="Ramirez L."/>
            <person name="Alfaro M."/>
            <person name="Sun H."/>
            <person name="Tritt A."/>
            <person name="Yoshinaga Y."/>
            <person name="Zwiers L.-H."/>
            <person name="Turgeon B."/>
            <person name="Goodwin S."/>
            <person name="Spatafora J."/>
            <person name="Crous P."/>
            <person name="Grigoriev I."/>
        </authorList>
    </citation>
    <scope>NUCLEOTIDE SEQUENCE</scope>
    <source>
        <strain evidence="4">CBS 113389</strain>
    </source>
</reference>
<dbReference type="AlphaFoldDB" id="A0A6A6PG09"/>
<dbReference type="InterPro" id="IPR002225">
    <property type="entry name" value="3Beta_OHSteriod_DH/Estase"/>
</dbReference>
<evidence type="ECO:0000256" key="1">
    <source>
        <dbReference type="ARBA" id="ARBA00023002"/>
    </source>
</evidence>
<dbReference type="PANTHER" id="PTHR10366:SF447">
    <property type="entry name" value="HYDROXYSTEROID DEHYDROGENASE_ISOMERASE FAMILY PROTEIN, PUTATIVE (AFU_ORTHOLOGUE AFUA_1G06450)-RELATED"/>
    <property type="match status" value="1"/>
</dbReference>
<dbReference type="GeneID" id="54478842"/>
<dbReference type="PROSITE" id="PS51257">
    <property type="entry name" value="PROKAR_LIPOPROTEIN"/>
    <property type="match status" value="1"/>
</dbReference>
<evidence type="ECO:0000259" key="3">
    <source>
        <dbReference type="Pfam" id="PF01073"/>
    </source>
</evidence>
<dbReference type="GO" id="GO:0005783">
    <property type="term" value="C:endoplasmic reticulum"/>
    <property type="evidence" value="ECO:0007669"/>
    <property type="project" value="TreeGrafter"/>
</dbReference>
<dbReference type="SUPFAM" id="SSF51735">
    <property type="entry name" value="NAD(P)-binding Rossmann-fold domains"/>
    <property type="match status" value="1"/>
</dbReference>
<protein>
    <recommendedName>
        <fullName evidence="3">3-beta hydroxysteroid dehydrogenase/isomerase domain-containing protein</fullName>
    </recommendedName>
</protein>
<sequence>MAWKSPALLLVAGLLGLAVACLLHINRLLRHVPAQARELSGTRWRADELRALYHALAKKPIDYTEKLPPKLDRRYIVTGGNGLVGGFIVLQLLARGTPPSHIRILDLRKTERGDMINGPAAQVDFIPVDIRSAGAVSLAFSKSWPASASHLPLTVFHTAAIIIPSERHKHTYTLPESVNVQGTRNVLAASHAAGASVFSATSSAAISIVPVDLRVPFWAESAKNACQVLDERDFDAPLRSDDGYYSNYARSKAIAERVVCGANQDDFRTGCIRPGIGVYGNPTDNTVGGPLSQNVQPTMIPHVVQNFVHAANVAVAHLHQESVLLSQAHVKDIPQAGRPFAVTDPNPAIAYVDIYTAISALSIYPFRAQILPPAPLFIFSHLVEWYTLLRHHVPSLQKTLPPVAGVVSYLQPAIFSICTHLLVSDVAARKPVAKGGLGYEGVLTTEQGIVSEILEWNREQRAHAASLGVNGSAKVELKKAYTTSNSLADHIRALADVGNVSDVNGKLK</sequence>
<evidence type="ECO:0000256" key="2">
    <source>
        <dbReference type="ARBA" id="ARBA00023445"/>
    </source>
</evidence>
<dbReference type="InterPro" id="IPR050425">
    <property type="entry name" value="NAD(P)_dehydrat-like"/>
</dbReference>
<proteinExistence type="inferred from homology"/>
<accession>A0A6A6PG09</accession>
<keyword evidence="1" id="KW-0560">Oxidoreductase</keyword>
<dbReference type="RefSeq" id="XP_033585480.1">
    <property type="nucleotide sequence ID" value="XM_033737840.1"/>
</dbReference>
<feature type="domain" description="3-beta hydroxysteroid dehydrogenase/isomerase" evidence="3">
    <location>
        <begin position="76"/>
        <end position="358"/>
    </location>
</feature>
<dbReference type="InterPro" id="IPR036291">
    <property type="entry name" value="NAD(P)-bd_dom_sf"/>
</dbReference>
<dbReference type="PANTHER" id="PTHR10366">
    <property type="entry name" value="NAD DEPENDENT EPIMERASE/DEHYDRATASE"/>
    <property type="match status" value="1"/>
</dbReference>
<gene>
    <name evidence="4" type="ORF">BDY17DRAFT_328418</name>
</gene>
<keyword evidence="5" id="KW-1185">Reference proteome</keyword>
<evidence type="ECO:0000313" key="5">
    <source>
        <dbReference type="Proteomes" id="UP000799767"/>
    </source>
</evidence>
<dbReference type="GO" id="GO:0006696">
    <property type="term" value="P:ergosterol biosynthetic process"/>
    <property type="evidence" value="ECO:0007669"/>
    <property type="project" value="TreeGrafter"/>
</dbReference>
<dbReference type="Proteomes" id="UP000799767">
    <property type="component" value="Unassembled WGS sequence"/>
</dbReference>
<dbReference type="OrthoDB" id="10058185at2759"/>
<dbReference type="EMBL" id="MU001643">
    <property type="protein sequence ID" value="KAF2478910.1"/>
    <property type="molecule type" value="Genomic_DNA"/>
</dbReference>